<dbReference type="Proteomes" id="UP001596540">
    <property type="component" value="Unassembled WGS sequence"/>
</dbReference>
<dbReference type="InterPro" id="IPR017517">
    <property type="entry name" value="Maleyloyr_isom"/>
</dbReference>
<feature type="domain" description="Mycothiol-dependent maleylpyruvate isomerase metal-binding" evidence="1">
    <location>
        <begin position="11"/>
        <end position="137"/>
    </location>
</feature>
<sequence>MTLSYDRYRAEIAAQTGLLREHVAEADLATRVPSCPGWNLAELLGHVGGAHRWAETAVRTRSTEPVPDDLVNDVAGYAGTDRATLDAWLTEGAARLTEALRATPPDTPVWTPTENRTPMFWARRMTHETLMHRADAALALGLPFTVAGEVALDALDEWTEYGTYPEAVGPGDGTPSLLGPGRTLTLRATNTDAHWFIDLTGPAATRHRTTTPPPAAATARGTLTDLLFLVYDRPLPEGRVERTGDSALLEEWLTRARFWLG</sequence>
<dbReference type="PANTHER" id="PTHR40758">
    <property type="entry name" value="CONSERVED PROTEIN"/>
    <property type="match status" value="1"/>
</dbReference>
<keyword evidence="2" id="KW-0413">Isomerase</keyword>
<protein>
    <submittedName>
        <fullName evidence="2">Maleylpyruvate isomerase family mycothiol-dependent enzyme</fullName>
    </submittedName>
</protein>
<evidence type="ECO:0000313" key="2">
    <source>
        <dbReference type="EMBL" id="MFC7328686.1"/>
    </source>
</evidence>
<organism evidence="2 3">
    <name type="scientific">Marinactinospora rubrisoli</name>
    <dbReference type="NCBI Taxonomy" id="2715399"/>
    <lineage>
        <taxon>Bacteria</taxon>
        <taxon>Bacillati</taxon>
        <taxon>Actinomycetota</taxon>
        <taxon>Actinomycetes</taxon>
        <taxon>Streptosporangiales</taxon>
        <taxon>Nocardiopsidaceae</taxon>
        <taxon>Marinactinospora</taxon>
    </lineage>
</organism>
<dbReference type="InterPro" id="IPR024344">
    <property type="entry name" value="MDMPI_metal-binding"/>
</dbReference>
<dbReference type="EMBL" id="JBHTBH010000005">
    <property type="protein sequence ID" value="MFC7328686.1"/>
    <property type="molecule type" value="Genomic_DNA"/>
</dbReference>
<dbReference type="InterPro" id="IPR034660">
    <property type="entry name" value="DinB/YfiT-like"/>
</dbReference>
<proteinExistence type="predicted"/>
<accession>A0ABW2KHI0</accession>
<keyword evidence="3" id="KW-1185">Reference proteome</keyword>
<dbReference type="SUPFAM" id="SSF109854">
    <property type="entry name" value="DinB/YfiT-like putative metalloenzymes"/>
    <property type="match status" value="1"/>
</dbReference>
<dbReference type="RefSeq" id="WP_379871332.1">
    <property type="nucleotide sequence ID" value="NZ_JBHTBH010000005.1"/>
</dbReference>
<evidence type="ECO:0000313" key="3">
    <source>
        <dbReference type="Proteomes" id="UP001596540"/>
    </source>
</evidence>
<reference evidence="3" key="1">
    <citation type="journal article" date="2019" name="Int. J. Syst. Evol. Microbiol.">
        <title>The Global Catalogue of Microorganisms (GCM) 10K type strain sequencing project: providing services to taxonomists for standard genome sequencing and annotation.</title>
        <authorList>
            <consortium name="The Broad Institute Genomics Platform"/>
            <consortium name="The Broad Institute Genome Sequencing Center for Infectious Disease"/>
            <person name="Wu L."/>
            <person name="Ma J."/>
        </authorList>
    </citation>
    <scope>NUCLEOTIDE SEQUENCE [LARGE SCALE GENOMIC DNA]</scope>
    <source>
        <strain evidence="3">CGMCC 4.7382</strain>
    </source>
</reference>
<name>A0ABW2KHI0_9ACTN</name>
<gene>
    <name evidence="2" type="ORF">ACFQRF_13120</name>
</gene>
<dbReference type="PANTHER" id="PTHR40758:SF1">
    <property type="entry name" value="CONSERVED PROTEIN"/>
    <property type="match status" value="1"/>
</dbReference>
<dbReference type="GO" id="GO:0016853">
    <property type="term" value="F:isomerase activity"/>
    <property type="evidence" value="ECO:0007669"/>
    <property type="project" value="UniProtKB-KW"/>
</dbReference>
<dbReference type="Gene3D" id="1.20.120.450">
    <property type="entry name" value="dinb family like domain"/>
    <property type="match status" value="1"/>
</dbReference>
<evidence type="ECO:0000259" key="1">
    <source>
        <dbReference type="Pfam" id="PF11716"/>
    </source>
</evidence>
<dbReference type="Pfam" id="PF11716">
    <property type="entry name" value="MDMPI_N"/>
    <property type="match status" value="1"/>
</dbReference>
<dbReference type="NCBIfam" id="TIGR03083">
    <property type="entry name" value="maleylpyruvate isomerase family mycothiol-dependent enzyme"/>
    <property type="match status" value="1"/>
</dbReference>
<comment type="caution">
    <text evidence="2">The sequence shown here is derived from an EMBL/GenBank/DDBJ whole genome shotgun (WGS) entry which is preliminary data.</text>
</comment>